<sequence length="151" mass="16748">MTRLPPVEPGDTAADELEQAVAEARAHRSRVDAVEGQLHVPNHIPSSERFAHVFFSLLLLMYASHGLIHDDLYIPGKWAPGVHLHGVPMWVMCGAMISAVASMLSVVVDHYDTRANEISYRRVAIGTQLLGWLLFFGAFALDGWVYQLATR</sequence>
<feature type="transmembrane region" description="Helical" evidence="1">
    <location>
        <begin position="129"/>
        <end position="149"/>
    </location>
</feature>
<dbReference type="RefSeq" id="WP_310324970.1">
    <property type="nucleotide sequence ID" value="NZ_JAVDXV010000001.1"/>
</dbReference>
<keyword evidence="1" id="KW-0472">Membrane</keyword>
<dbReference type="EMBL" id="JAVDXV010000001">
    <property type="protein sequence ID" value="MDR7331603.1"/>
    <property type="molecule type" value="Genomic_DNA"/>
</dbReference>
<organism evidence="2 3">
    <name type="scientific">Roseateles asaccharophilus</name>
    <dbReference type="NCBI Taxonomy" id="582607"/>
    <lineage>
        <taxon>Bacteria</taxon>
        <taxon>Pseudomonadati</taxon>
        <taxon>Pseudomonadota</taxon>
        <taxon>Betaproteobacteria</taxon>
        <taxon>Burkholderiales</taxon>
        <taxon>Sphaerotilaceae</taxon>
        <taxon>Roseateles</taxon>
    </lineage>
</organism>
<name>A0ABU2A4P7_9BURK</name>
<proteinExistence type="predicted"/>
<protein>
    <submittedName>
        <fullName evidence="2">Uncharacterized protein</fullName>
    </submittedName>
</protein>
<evidence type="ECO:0000256" key="1">
    <source>
        <dbReference type="SAM" id="Phobius"/>
    </source>
</evidence>
<reference evidence="2 3" key="1">
    <citation type="submission" date="2023-07" db="EMBL/GenBank/DDBJ databases">
        <title>Sorghum-associated microbial communities from plants grown in Nebraska, USA.</title>
        <authorList>
            <person name="Schachtman D."/>
        </authorList>
    </citation>
    <scope>NUCLEOTIDE SEQUENCE [LARGE SCALE GENOMIC DNA]</scope>
    <source>
        <strain evidence="2 3">BE316</strain>
    </source>
</reference>
<keyword evidence="3" id="KW-1185">Reference proteome</keyword>
<keyword evidence="1" id="KW-1133">Transmembrane helix</keyword>
<dbReference type="Proteomes" id="UP001180825">
    <property type="component" value="Unassembled WGS sequence"/>
</dbReference>
<evidence type="ECO:0000313" key="2">
    <source>
        <dbReference type="EMBL" id="MDR7331603.1"/>
    </source>
</evidence>
<keyword evidence="1" id="KW-0812">Transmembrane</keyword>
<gene>
    <name evidence="2" type="ORF">J2X21_000715</name>
</gene>
<accession>A0ABU2A4P7</accession>
<evidence type="ECO:0000313" key="3">
    <source>
        <dbReference type="Proteomes" id="UP001180825"/>
    </source>
</evidence>
<comment type="caution">
    <text evidence="2">The sequence shown here is derived from an EMBL/GenBank/DDBJ whole genome shotgun (WGS) entry which is preliminary data.</text>
</comment>
<feature type="transmembrane region" description="Helical" evidence="1">
    <location>
        <begin position="88"/>
        <end position="108"/>
    </location>
</feature>